<organism evidence="1 2">
    <name type="scientific">Corvus moneduloides</name>
    <name type="common">New Caledonian crow</name>
    <dbReference type="NCBI Taxonomy" id="1196302"/>
    <lineage>
        <taxon>Eukaryota</taxon>
        <taxon>Metazoa</taxon>
        <taxon>Chordata</taxon>
        <taxon>Craniata</taxon>
        <taxon>Vertebrata</taxon>
        <taxon>Euteleostomi</taxon>
        <taxon>Archelosauria</taxon>
        <taxon>Archosauria</taxon>
        <taxon>Dinosauria</taxon>
        <taxon>Saurischia</taxon>
        <taxon>Theropoda</taxon>
        <taxon>Coelurosauria</taxon>
        <taxon>Aves</taxon>
        <taxon>Neognathae</taxon>
        <taxon>Neoaves</taxon>
        <taxon>Telluraves</taxon>
        <taxon>Australaves</taxon>
        <taxon>Passeriformes</taxon>
        <taxon>Corvoidea</taxon>
        <taxon>Corvidae</taxon>
        <taxon>Corvus</taxon>
    </lineage>
</organism>
<dbReference type="Gene3D" id="1.10.287.1480">
    <property type="match status" value="1"/>
</dbReference>
<dbReference type="Ensembl" id="ENSCMUT00000038235.1">
    <property type="protein sequence ID" value="ENSCMUP00000033228.1"/>
    <property type="gene ID" value="ENSCMUG00000019436.1"/>
</dbReference>
<reference evidence="1" key="3">
    <citation type="submission" date="2025-09" db="UniProtKB">
        <authorList>
            <consortium name="Ensembl"/>
        </authorList>
    </citation>
    <scope>IDENTIFICATION</scope>
</reference>
<dbReference type="AlphaFoldDB" id="A0A8U7N1B0"/>
<reference evidence="1" key="2">
    <citation type="submission" date="2025-08" db="UniProtKB">
        <authorList>
            <consortium name="Ensembl"/>
        </authorList>
    </citation>
    <scope>IDENTIFICATION</scope>
</reference>
<dbReference type="Proteomes" id="UP000694553">
    <property type="component" value="Unassembled WGS sequence"/>
</dbReference>
<name>A0A8U7N1B0_CORMO</name>
<proteinExistence type="predicted"/>
<sequence length="193" mass="21682">MAAAALCWALRAARQVLPSPCPKQVRSYYVDWRMLRDVKRRKMAYEHADERLRINAIRKNSILPRELQVPAAAPRLRPAGARAHTWLLLLWRAQGHGRHFIDPDGCPRAQVLCFPSSQAQNHGIFVVTSAVWGCLQQHSELTGGCAHWGVGFFETSASCNNKYSEVTLPTSPPPPLPLTYIHKPIFFTSSNTE</sequence>
<protein>
    <submittedName>
        <fullName evidence="1">Uncharacterized protein</fullName>
    </submittedName>
</protein>
<evidence type="ECO:0000313" key="2">
    <source>
        <dbReference type="Proteomes" id="UP000694553"/>
    </source>
</evidence>
<accession>A0A8U7N1B0</accession>
<evidence type="ECO:0000313" key="1">
    <source>
        <dbReference type="Ensembl" id="ENSCMUP00000033228.1"/>
    </source>
</evidence>
<keyword evidence="2" id="KW-1185">Reference proteome</keyword>
<reference evidence="2" key="1">
    <citation type="submission" date="2019-10" db="EMBL/GenBank/DDBJ databases">
        <title>Corvus moneduloides (New Caledonian crow) genome, bCorMon1, primary haplotype.</title>
        <authorList>
            <person name="Rutz C."/>
            <person name="Fungtammasan C."/>
            <person name="Mountcastle J."/>
            <person name="Formenti G."/>
            <person name="Chow W."/>
            <person name="Howe K."/>
            <person name="Steele M.P."/>
            <person name="Fernandes J."/>
            <person name="Gilbert M.T.P."/>
            <person name="Fedrigo O."/>
            <person name="Jarvis E.D."/>
            <person name="Gemmell N."/>
        </authorList>
    </citation>
    <scope>NUCLEOTIDE SEQUENCE [LARGE SCALE GENOMIC DNA]</scope>
</reference>